<gene>
    <name evidence="1" type="ORF">NDU88_004461</name>
</gene>
<organism evidence="1 2">
    <name type="scientific">Pleurodeles waltl</name>
    <name type="common">Iberian ribbed newt</name>
    <dbReference type="NCBI Taxonomy" id="8319"/>
    <lineage>
        <taxon>Eukaryota</taxon>
        <taxon>Metazoa</taxon>
        <taxon>Chordata</taxon>
        <taxon>Craniata</taxon>
        <taxon>Vertebrata</taxon>
        <taxon>Euteleostomi</taxon>
        <taxon>Amphibia</taxon>
        <taxon>Batrachia</taxon>
        <taxon>Caudata</taxon>
        <taxon>Salamandroidea</taxon>
        <taxon>Salamandridae</taxon>
        <taxon>Pleurodelinae</taxon>
        <taxon>Pleurodeles</taxon>
    </lineage>
</organism>
<evidence type="ECO:0000313" key="1">
    <source>
        <dbReference type="EMBL" id="KAJ1209082.1"/>
    </source>
</evidence>
<keyword evidence="2" id="KW-1185">Reference proteome</keyword>
<evidence type="ECO:0000313" key="2">
    <source>
        <dbReference type="Proteomes" id="UP001066276"/>
    </source>
</evidence>
<dbReference type="Proteomes" id="UP001066276">
    <property type="component" value="Chromosome 1_2"/>
</dbReference>
<sequence length="78" mass="9105">MGEWLESIGGGLLKKILTGRIITTYNMPSANIETDKKKTTRQRKKEIELDDLKAEIFDQLKTWQEMKLKEPKKINEVL</sequence>
<reference evidence="1" key="1">
    <citation type="journal article" date="2022" name="bioRxiv">
        <title>Sequencing and chromosome-scale assembly of the giantPleurodeles waltlgenome.</title>
        <authorList>
            <person name="Brown T."/>
            <person name="Elewa A."/>
            <person name="Iarovenko S."/>
            <person name="Subramanian E."/>
            <person name="Araus A.J."/>
            <person name="Petzold A."/>
            <person name="Susuki M."/>
            <person name="Suzuki K.-i.T."/>
            <person name="Hayashi T."/>
            <person name="Toyoda A."/>
            <person name="Oliveira C."/>
            <person name="Osipova E."/>
            <person name="Leigh N.D."/>
            <person name="Simon A."/>
            <person name="Yun M.H."/>
        </authorList>
    </citation>
    <scope>NUCLEOTIDE SEQUENCE</scope>
    <source>
        <strain evidence="1">20211129_DDA</strain>
        <tissue evidence="1">Liver</tissue>
    </source>
</reference>
<name>A0AAV7W8B9_PLEWA</name>
<accession>A0AAV7W8B9</accession>
<dbReference type="AlphaFoldDB" id="A0AAV7W8B9"/>
<dbReference type="EMBL" id="JANPWB010000002">
    <property type="protein sequence ID" value="KAJ1209082.1"/>
    <property type="molecule type" value="Genomic_DNA"/>
</dbReference>
<protein>
    <submittedName>
        <fullName evidence="1">Uncharacterized protein</fullName>
    </submittedName>
</protein>
<comment type="caution">
    <text evidence="1">The sequence shown here is derived from an EMBL/GenBank/DDBJ whole genome shotgun (WGS) entry which is preliminary data.</text>
</comment>
<proteinExistence type="predicted"/>